<dbReference type="GO" id="GO:0004619">
    <property type="term" value="F:phosphoglycerate mutase activity"/>
    <property type="evidence" value="ECO:0007669"/>
    <property type="project" value="UniProtKB-EC"/>
</dbReference>
<keyword evidence="5" id="KW-0479">Metal-binding</keyword>
<dbReference type="EC" id="5.4.2.12" evidence="4"/>
<evidence type="ECO:0000256" key="4">
    <source>
        <dbReference type="ARBA" id="ARBA00012026"/>
    </source>
</evidence>
<accession>A0A3B1A4V1</accession>
<dbReference type="GO" id="GO:0005829">
    <property type="term" value="C:cytosol"/>
    <property type="evidence" value="ECO:0007669"/>
    <property type="project" value="TreeGrafter"/>
</dbReference>
<comment type="similarity">
    <text evidence="3">Belongs to the BPG-independent phosphoglycerate mutase family.</text>
</comment>
<dbReference type="SUPFAM" id="SSF64158">
    <property type="entry name" value="2,3-Bisphosphoglycerate-independent phosphoglycerate mutase, substrate-binding domain"/>
    <property type="match status" value="1"/>
</dbReference>
<keyword evidence="8 10" id="KW-0413">Isomerase</keyword>
<dbReference type="SUPFAM" id="SSF53649">
    <property type="entry name" value="Alkaline phosphatase-like"/>
    <property type="match status" value="1"/>
</dbReference>
<dbReference type="GO" id="GO:0006007">
    <property type="term" value="P:glucose catabolic process"/>
    <property type="evidence" value="ECO:0007669"/>
    <property type="project" value="InterPro"/>
</dbReference>
<protein>
    <recommendedName>
        <fullName evidence="4">phosphoglycerate mutase (2,3-diphosphoglycerate-independent)</fullName>
        <ecNumber evidence="4">5.4.2.12</ecNumber>
    </recommendedName>
</protein>
<dbReference type="Gene3D" id="3.40.720.10">
    <property type="entry name" value="Alkaline Phosphatase, subunit A"/>
    <property type="match status" value="1"/>
</dbReference>
<dbReference type="GO" id="GO:0030145">
    <property type="term" value="F:manganese ion binding"/>
    <property type="evidence" value="ECO:0007669"/>
    <property type="project" value="InterPro"/>
</dbReference>
<dbReference type="UniPathway" id="UPA00109">
    <property type="reaction ID" value="UER00186"/>
</dbReference>
<evidence type="ECO:0000256" key="1">
    <source>
        <dbReference type="ARBA" id="ARBA00001936"/>
    </source>
</evidence>
<feature type="domain" description="BPG-independent PGAM N-terminal" evidence="9">
    <location>
        <begin position="86"/>
        <end position="262"/>
    </location>
</feature>
<comment type="cofactor">
    <cofactor evidence="1">
        <name>Mn(2+)</name>
        <dbReference type="ChEBI" id="CHEBI:29035"/>
    </cofactor>
</comment>
<evidence type="ECO:0000256" key="7">
    <source>
        <dbReference type="ARBA" id="ARBA00023211"/>
    </source>
</evidence>
<dbReference type="PANTHER" id="PTHR31637">
    <property type="entry name" value="2,3-BISPHOSPHOGLYCERATE-INDEPENDENT PHOSPHOGLYCERATE MUTASE"/>
    <property type="match status" value="1"/>
</dbReference>
<dbReference type="AlphaFoldDB" id="A0A3B1A4V1"/>
<evidence type="ECO:0000256" key="2">
    <source>
        <dbReference type="ARBA" id="ARBA00004798"/>
    </source>
</evidence>
<dbReference type="PANTHER" id="PTHR31637:SF0">
    <property type="entry name" value="2,3-BISPHOSPHOGLYCERATE-INDEPENDENT PHOSPHOGLYCERATE MUTASE"/>
    <property type="match status" value="1"/>
</dbReference>
<dbReference type="InterPro" id="IPR011258">
    <property type="entry name" value="BPG-indep_PGM_N"/>
</dbReference>
<dbReference type="InterPro" id="IPR005995">
    <property type="entry name" value="Pgm_bpd_ind"/>
</dbReference>
<dbReference type="Pfam" id="PF06415">
    <property type="entry name" value="iPGM_N"/>
    <property type="match status" value="1"/>
</dbReference>
<dbReference type="GO" id="GO:0006096">
    <property type="term" value="P:glycolytic process"/>
    <property type="evidence" value="ECO:0007669"/>
    <property type="project" value="UniProtKB-UniPathway"/>
</dbReference>
<name>A0A3B1A4V1_9ZZZZ</name>
<evidence type="ECO:0000256" key="8">
    <source>
        <dbReference type="ARBA" id="ARBA00023235"/>
    </source>
</evidence>
<evidence type="ECO:0000259" key="9">
    <source>
        <dbReference type="Pfam" id="PF06415"/>
    </source>
</evidence>
<reference evidence="10" key="1">
    <citation type="submission" date="2018-06" db="EMBL/GenBank/DDBJ databases">
        <authorList>
            <person name="Zhirakovskaya E."/>
        </authorList>
    </citation>
    <scope>NUCLEOTIDE SEQUENCE</scope>
</reference>
<dbReference type="EMBL" id="UOFV01000224">
    <property type="protein sequence ID" value="VAX00766.1"/>
    <property type="molecule type" value="Genomic_DNA"/>
</dbReference>
<keyword evidence="6" id="KW-0324">Glycolysis</keyword>
<organism evidence="10">
    <name type="scientific">hydrothermal vent metagenome</name>
    <dbReference type="NCBI Taxonomy" id="652676"/>
    <lineage>
        <taxon>unclassified sequences</taxon>
        <taxon>metagenomes</taxon>
        <taxon>ecological metagenomes</taxon>
    </lineage>
</organism>
<evidence type="ECO:0000256" key="5">
    <source>
        <dbReference type="ARBA" id="ARBA00022723"/>
    </source>
</evidence>
<proteinExistence type="inferred from homology"/>
<dbReference type="InterPro" id="IPR017850">
    <property type="entry name" value="Alkaline_phosphatase_core_sf"/>
</dbReference>
<evidence type="ECO:0000256" key="3">
    <source>
        <dbReference type="ARBA" id="ARBA00008819"/>
    </source>
</evidence>
<feature type="non-terminal residue" evidence="10">
    <location>
        <position position="262"/>
    </location>
</feature>
<dbReference type="NCBIfam" id="TIGR01307">
    <property type="entry name" value="pgm_bpd_ind"/>
    <property type="match status" value="1"/>
</dbReference>
<sequence length="262" mass="28558">MSEKFPRRPVLLVILDGFGTNPSNLNNAVAQANTPRLDHYFSRYPHTLLQASGNAVGLPDGQMGNSEVGHLTIGCGDIVQQDLVRIDEAIGDASFFNNAALIAAVESARNSERPLHLMGLVSDGGVHSNISHLLALVELCRRNGVRPVLHMFTDGRDTPPRSALRYLRKIEPALQAAGGNIATVCGRYYAMDRDNRWERIEQAWQAIICAKGESADTAKAAIDAAYAADINDEFILPTVINGGESTQWGDAVVFFNFRKDRA</sequence>
<dbReference type="FunFam" id="3.40.1450.10:FF:000002">
    <property type="entry name" value="2,3-bisphosphoglycerate-independent phosphoglycerate mutase"/>
    <property type="match status" value="1"/>
</dbReference>
<dbReference type="Gene3D" id="3.40.1450.10">
    <property type="entry name" value="BPG-independent phosphoglycerate mutase, domain B"/>
    <property type="match status" value="1"/>
</dbReference>
<gene>
    <name evidence="10" type="ORF">MNBD_GAMMA19-1099</name>
</gene>
<dbReference type="InterPro" id="IPR036646">
    <property type="entry name" value="PGAM_B_sf"/>
</dbReference>
<evidence type="ECO:0000256" key="6">
    <source>
        <dbReference type="ARBA" id="ARBA00023152"/>
    </source>
</evidence>
<comment type="pathway">
    <text evidence="2">Carbohydrate degradation; glycolysis; pyruvate from D-glyceraldehyde 3-phosphate: step 3/5.</text>
</comment>
<keyword evidence="7" id="KW-0464">Manganese</keyword>
<evidence type="ECO:0000313" key="10">
    <source>
        <dbReference type="EMBL" id="VAX00766.1"/>
    </source>
</evidence>